<dbReference type="Proteomes" id="UP000814128">
    <property type="component" value="Unassembled WGS sequence"/>
</dbReference>
<dbReference type="EMBL" id="MU273528">
    <property type="protein sequence ID" value="KAI0033082.1"/>
    <property type="molecule type" value="Genomic_DNA"/>
</dbReference>
<gene>
    <name evidence="1" type="ORF">K488DRAFT_78091</name>
</gene>
<reference evidence="1" key="1">
    <citation type="submission" date="2021-02" db="EMBL/GenBank/DDBJ databases">
        <authorList>
            <consortium name="DOE Joint Genome Institute"/>
            <person name="Ahrendt S."/>
            <person name="Looney B.P."/>
            <person name="Miyauchi S."/>
            <person name="Morin E."/>
            <person name="Drula E."/>
            <person name="Courty P.E."/>
            <person name="Chicoki N."/>
            <person name="Fauchery L."/>
            <person name="Kohler A."/>
            <person name="Kuo A."/>
            <person name="Labutti K."/>
            <person name="Pangilinan J."/>
            <person name="Lipzen A."/>
            <person name="Riley R."/>
            <person name="Andreopoulos W."/>
            <person name="He G."/>
            <person name="Johnson J."/>
            <person name="Barry K.W."/>
            <person name="Grigoriev I.V."/>
            <person name="Nagy L."/>
            <person name="Hibbett D."/>
            <person name="Henrissat B."/>
            <person name="Matheny P.B."/>
            <person name="Labbe J."/>
            <person name="Martin F."/>
        </authorList>
    </citation>
    <scope>NUCLEOTIDE SEQUENCE</scope>
    <source>
        <strain evidence="1">EC-137</strain>
    </source>
</reference>
<evidence type="ECO:0000313" key="1">
    <source>
        <dbReference type="EMBL" id="KAI0033082.1"/>
    </source>
</evidence>
<keyword evidence="2" id="KW-1185">Reference proteome</keyword>
<name>A0ACB8QMY4_9AGAM</name>
<accession>A0ACB8QMY4</accession>
<protein>
    <submittedName>
        <fullName evidence="1">Salicylate hydroxylase</fullName>
    </submittedName>
</protein>
<proteinExistence type="predicted"/>
<comment type="caution">
    <text evidence="1">The sequence shown here is derived from an EMBL/GenBank/DDBJ whole genome shotgun (WGS) entry which is preliminary data.</text>
</comment>
<organism evidence="1 2">
    <name type="scientific">Vararia minispora EC-137</name>
    <dbReference type="NCBI Taxonomy" id="1314806"/>
    <lineage>
        <taxon>Eukaryota</taxon>
        <taxon>Fungi</taxon>
        <taxon>Dikarya</taxon>
        <taxon>Basidiomycota</taxon>
        <taxon>Agaricomycotina</taxon>
        <taxon>Agaricomycetes</taxon>
        <taxon>Russulales</taxon>
        <taxon>Lachnocladiaceae</taxon>
        <taxon>Vararia</taxon>
    </lineage>
</organism>
<sequence>MLADSQPRLRVAICGGGVGGLTLAFQLSKVPDVHVDVYEAASRFAEIGAGIAIPQRPRRLFAEMGLEQDVVALAGNPPATKGVRQDVGPDLQFWSADSGELEHVYDKASTGGVLTVHRAEFHALLLSCLPAHTRTHASKRLVSYVPPVSLDTPITLKFDDGSEATCDVLVGADGIKSTVRVRMLEDLAAREDREGVAQKALLEAVPPRYSGMTSYRTVIPREKLERAAPEHPYLGENKVVVVCTREAPSMLMIRPFKMFICFPISKGKLINVSVSVMDFSTEGTLHPEPWASPGDAAQLNAFFDGWAAEARHIISCMEGCDIKRWVVNVVRPLPTFADGRVVLLGDAAHAMTPYLGAGAGQAVEDAYILAILFSHSHTTVPTMPSILRRYSEVRLPVTTDLAATSAELGRIYSMQIRLSREEFGRRVQELFDRLEREDPVEEAQRLIAELDESSGTKKSDTG</sequence>
<evidence type="ECO:0000313" key="2">
    <source>
        <dbReference type="Proteomes" id="UP000814128"/>
    </source>
</evidence>
<reference evidence="1" key="2">
    <citation type="journal article" date="2022" name="New Phytol.">
        <title>Evolutionary transition to the ectomycorrhizal habit in the genomes of a hyperdiverse lineage of mushroom-forming fungi.</title>
        <authorList>
            <person name="Looney B."/>
            <person name="Miyauchi S."/>
            <person name="Morin E."/>
            <person name="Drula E."/>
            <person name="Courty P.E."/>
            <person name="Kohler A."/>
            <person name="Kuo A."/>
            <person name="LaButti K."/>
            <person name="Pangilinan J."/>
            <person name="Lipzen A."/>
            <person name="Riley R."/>
            <person name="Andreopoulos W."/>
            <person name="He G."/>
            <person name="Johnson J."/>
            <person name="Nolan M."/>
            <person name="Tritt A."/>
            <person name="Barry K.W."/>
            <person name="Grigoriev I.V."/>
            <person name="Nagy L.G."/>
            <person name="Hibbett D."/>
            <person name="Henrissat B."/>
            <person name="Matheny P.B."/>
            <person name="Labbe J."/>
            <person name="Martin F.M."/>
        </authorList>
    </citation>
    <scope>NUCLEOTIDE SEQUENCE</scope>
    <source>
        <strain evidence="1">EC-137</strain>
    </source>
</reference>